<dbReference type="EMBL" id="MLFT02000007">
    <property type="protein sequence ID" value="PHT42808.1"/>
    <property type="molecule type" value="Genomic_DNA"/>
</dbReference>
<evidence type="ECO:0000313" key="2">
    <source>
        <dbReference type="EMBL" id="PHT42808.1"/>
    </source>
</evidence>
<comment type="caution">
    <text evidence="2">The sequence shown here is derived from an EMBL/GenBank/DDBJ whole genome shotgun (WGS) entry which is preliminary data.</text>
</comment>
<dbReference type="Proteomes" id="UP000224567">
    <property type="component" value="Unassembled WGS sequence"/>
</dbReference>
<organism evidence="2 3">
    <name type="scientific">Capsicum baccatum</name>
    <name type="common">Peruvian pepper</name>
    <dbReference type="NCBI Taxonomy" id="33114"/>
    <lineage>
        <taxon>Eukaryota</taxon>
        <taxon>Viridiplantae</taxon>
        <taxon>Streptophyta</taxon>
        <taxon>Embryophyta</taxon>
        <taxon>Tracheophyta</taxon>
        <taxon>Spermatophyta</taxon>
        <taxon>Magnoliopsida</taxon>
        <taxon>eudicotyledons</taxon>
        <taxon>Gunneridae</taxon>
        <taxon>Pentapetalae</taxon>
        <taxon>asterids</taxon>
        <taxon>lamiids</taxon>
        <taxon>Solanales</taxon>
        <taxon>Solanaceae</taxon>
        <taxon>Solanoideae</taxon>
        <taxon>Capsiceae</taxon>
        <taxon>Capsicum</taxon>
    </lineage>
</organism>
<feature type="compositionally biased region" description="Basic and acidic residues" evidence="1">
    <location>
        <begin position="69"/>
        <end position="86"/>
    </location>
</feature>
<accession>A0A2G2WC52</accession>
<sequence length="318" mass="35610">MLNDIPRDVNEVFLTGATSKIERVVALYLALRRVRVLCTNRLSPAKDEYDWNLSTEKDSNMNRSTKQYSRAEDDEHGGEEYFKRDYPNANIPSTEELVKIFSIDSYPVRLQCDGTIYLMGDFMIVHPSLVLTNRELKMPFFLTLQFVQTLSDPKVTDIIKIKLFGVTTITRKIILEGGLVVVNDGNGSGAVDGGSSAAVRDNDAPLTVFKTNHCEYDHIGYADFSSPSECSVYKCQDCKAKHNVVISSINALTTSIQELTSKRGVIPSKRISYPSTPLEIKAKRRKKVISKASSSIQKSEITTPLSLCYTIEQYTKPI</sequence>
<gene>
    <name evidence="2" type="ORF">CQW23_16833</name>
</gene>
<proteinExistence type="predicted"/>
<keyword evidence="3" id="KW-1185">Reference proteome</keyword>
<evidence type="ECO:0000313" key="3">
    <source>
        <dbReference type="Proteomes" id="UP000224567"/>
    </source>
</evidence>
<dbReference type="AlphaFoldDB" id="A0A2G2WC52"/>
<evidence type="ECO:0000256" key="1">
    <source>
        <dbReference type="SAM" id="MobiDB-lite"/>
    </source>
</evidence>
<reference evidence="2 3" key="1">
    <citation type="journal article" date="2017" name="Genome Biol.">
        <title>New reference genome sequences of hot pepper reveal the massive evolution of plant disease-resistance genes by retroduplication.</title>
        <authorList>
            <person name="Kim S."/>
            <person name="Park J."/>
            <person name="Yeom S.I."/>
            <person name="Kim Y.M."/>
            <person name="Seo E."/>
            <person name="Kim K.T."/>
            <person name="Kim M.S."/>
            <person name="Lee J.M."/>
            <person name="Cheong K."/>
            <person name="Shin H.S."/>
            <person name="Kim S.B."/>
            <person name="Han K."/>
            <person name="Lee J."/>
            <person name="Park M."/>
            <person name="Lee H.A."/>
            <person name="Lee H.Y."/>
            <person name="Lee Y."/>
            <person name="Oh S."/>
            <person name="Lee J.H."/>
            <person name="Choi E."/>
            <person name="Choi E."/>
            <person name="Lee S.E."/>
            <person name="Jeon J."/>
            <person name="Kim H."/>
            <person name="Choi G."/>
            <person name="Song H."/>
            <person name="Lee J."/>
            <person name="Lee S.C."/>
            <person name="Kwon J.K."/>
            <person name="Lee H.Y."/>
            <person name="Koo N."/>
            <person name="Hong Y."/>
            <person name="Kim R.W."/>
            <person name="Kang W.H."/>
            <person name="Huh J.H."/>
            <person name="Kang B.C."/>
            <person name="Yang T.J."/>
            <person name="Lee Y.H."/>
            <person name="Bennetzen J.L."/>
            <person name="Choi D."/>
        </authorList>
    </citation>
    <scope>NUCLEOTIDE SEQUENCE [LARGE SCALE GENOMIC DNA]</scope>
    <source>
        <strain evidence="3">cv. PBC81</strain>
    </source>
</reference>
<name>A0A2G2WC52_CAPBA</name>
<protein>
    <submittedName>
        <fullName evidence="2">Uncharacterized protein</fullName>
    </submittedName>
</protein>
<feature type="region of interest" description="Disordered" evidence="1">
    <location>
        <begin position="62"/>
        <end position="86"/>
    </location>
</feature>
<reference evidence="3" key="2">
    <citation type="journal article" date="2017" name="J. Anim. Genet.">
        <title>Multiple reference genome sequences of hot pepper reveal the massive evolution of plant disease resistance genes by retroduplication.</title>
        <authorList>
            <person name="Kim S."/>
            <person name="Park J."/>
            <person name="Yeom S.-I."/>
            <person name="Kim Y.-M."/>
            <person name="Seo E."/>
            <person name="Kim K.-T."/>
            <person name="Kim M.-S."/>
            <person name="Lee J.M."/>
            <person name="Cheong K."/>
            <person name="Shin H.-S."/>
            <person name="Kim S.-B."/>
            <person name="Han K."/>
            <person name="Lee J."/>
            <person name="Park M."/>
            <person name="Lee H.-A."/>
            <person name="Lee H.-Y."/>
            <person name="Lee Y."/>
            <person name="Oh S."/>
            <person name="Lee J.H."/>
            <person name="Choi E."/>
            <person name="Choi E."/>
            <person name="Lee S.E."/>
            <person name="Jeon J."/>
            <person name="Kim H."/>
            <person name="Choi G."/>
            <person name="Song H."/>
            <person name="Lee J."/>
            <person name="Lee S.-C."/>
            <person name="Kwon J.-K."/>
            <person name="Lee H.-Y."/>
            <person name="Koo N."/>
            <person name="Hong Y."/>
            <person name="Kim R.W."/>
            <person name="Kang W.-H."/>
            <person name="Huh J.H."/>
            <person name="Kang B.-C."/>
            <person name="Yang T.-J."/>
            <person name="Lee Y.-H."/>
            <person name="Bennetzen J.L."/>
            <person name="Choi D."/>
        </authorList>
    </citation>
    <scope>NUCLEOTIDE SEQUENCE [LARGE SCALE GENOMIC DNA]</scope>
    <source>
        <strain evidence="3">cv. PBC81</strain>
    </source>
</reference>